<proteinExistence type="predicted"/>
<keyword evidence="2" id="KW-1185">Reference proteome</keyword>
<dbReference type="EMBL" id="MKZS01000001">
    <property type="protein sequence ID" value="OLT58156.1"/>
    <property type="molecule type" value="Genomic_DNA"/>
</dbReference>
<sequence>MKATEFDAKFDQGEDITEFLDLVLMQSASGGNPQDRAASLPMLNVLDMSRNELMLISQLG</sequence>
<gene>
    <name evidence="1" type="ORF">BJP37_02970</name>
</gene>
<evidence type="ECO:0000313" key="1">
    <source>
        <dbReference type="EMBL" id="OLT58156.1"/>
    </source>
</evidence>
<comment type="caution">
    <text evidence="1">The sequence shown here is derived from an EMBL/GenBank/DDBJ whole genome shotgun (WGS) entry which is preliminary data.</text>
</comment>
<organism evidence="1 2">
    <name type="scientific">Moorena bouillonii PNG</name>
    <dbReference type="NCBI Taxonomy" id="568701"/>
    <lineage>
        <taxon>Bacteria</taxon>
        <taxon>Bacillati</taxon>
        <taxon>Cyanobacteriota</taxon>
        <taxon>Cyanophyceae</taxon>
        <taxon>Coleofasciculales</taxon>
        <taxon>Coleofasciculaceae</taxon>
        <taxon>Moorena</taxon>
    </lineage>
</organism>
<evidence type="ECO:0000313" key="2">
    <source>
        <dbReference type="Proteomes" id="UP000186657"/>
    </source>
</evidence>
<dbReference type="AlphaFoldDB" id="A0A1U7MWS5"/>
<accession>A0A1U7MWS5</accession>
<reference evidence="1 2" key="1">
    <citation type="submission" date="2016-10" db="EMBL/GenBank/DDBJ databases">
        <title>Comparative genomics uncovers the prolific and rare metabolic potential of the cyanobacterial genus Moorea.</title>
        <authorList>
            <person name="Leao T."/>
            <person name="Castelao G."/>
            <person name="Korobeynikov A."/>
            <person name="Monroe E.A."/>
            <person name="Podell S."/>
            <person name="Glukhov E."/>
            <person name="Allen E."/>
            <person name="Gerwick W.H."/>
            <person name="Gerwick L."/>
        </authorList>
    </citation>
    <scope>NUCLEOTIDE SEQUENCE [LARGE SCALE GENOMIC DNA]</scope>
    <source>
        <strain evidence="1 2">PNG5-198</strain>
    </source>
</reference>
<dbReference type="Proteomes" id="UP000186657">
    <property type="component" value="Unassembled WGS sequence"/>
</dbReference>
<name>A0A1U7MWS5_9CYAN</name>
<protein>
    <submittedName>
        <fullName evidence="1">Uncharacterized protein</fullName>
    </submittedName>
</protein>